<comment type="caution">
    <text evidence="2">The sequence shown here is derived from an EMBL/GenBank/DDBJ whole genome shotgun (WGS) entry which is preliminary data.</text>
</comment>
<organism evidence="2 3">
    <name type="scientific">Arachis hypogaea</name>
    <name type="common">Peanut</name>
    <dbReference type="NCBI Taxonomy" id="3818"/>
    <lineage>
        <taxon>Eukaryota</taxon>
        <taxon>Viridiplantae</taxon>
        <taxon>Streptophyta</taxon>
        <taxon>Embryophyta</taxon>
        <taxon>Tracheophyta</taxon>
        <taxon>Spermatophyta</taxon>
        <taxon>Magnoliopsida</taxon>
        <taxon>eudicotyledons</taxon>
        <taxon>Gunneridae</taxon>
        <taxon>Pentapetalae</taxon>
        <taxon>rosids</taxon>
        <taxon>fabids</taxon>
        <taxon>Fabales</taxon>
        <taxon>Fabaceae</taxon>
        <taxon>Papilionoideae</taxon>
        <taxon>50 kb inversion clade</taxon>
        <taxon>dalbergioids sensu lato</taxon>
        <taxon>Dalbergieae</taxon>
        <taxon>Pterocarpus clade</taxon>
        <taxon>Arachis</taxon>
    </lineage>
</organism>
<evidence type="ECO:0008006" key="4">
    <source>
        <dbReference type="Google" id="ProtNLM"/>
    </source>
</evidence>
<dbReference type="AlphaFoldDB" id="A0A445B8I3"/>
<evidence type="ECO:0000256" key="1">
    <source>
        <dbReference type="SAM" id="MobiDB-lite"/>
    </source>
</evidence>
<proteinExistence type="predicted"/>
<evidence type="ECO:0000313" key="2">
    <source>
        <dbReference type="EMBL" id="RYR34972.1"/>
    </source>
</evidence>
<keyword evidence="3" id="KW-1185">Reference proteome</keyword>
<feature type="region of interest" description="Disordered" evidence="1">
    <location>
        <begin position="66"/>
        <end position="108"/>
    </location>
</feature>
<name>A0A445B8I3_ARAHY</name>
<sequence length="174" mass="18897">MLACSRFGWNNEKQCVEVDSKDVLDTWLKAHPTKFYSSGKPFSLFHRLEGIVGKDKATGAGAVNGFDEEEHISPNPDIDGGQAVQGQASHSKASASGGSTRQYGKKRKQADVLEGMADHIQKSSVDQRKNAQLLADVIVGVNEKFKVGKKACRLFATGGDDKNINLGLWLLVDH</sequence>
<feature type="compositionally biased region" description="Low complexity" evidence="1">
    <location>
        <begin position="86"/>
        <end position="99"/>
    </location>
</feature>
<reference evidence="2 3" key="1">
    <citation type="submission" date="2019-01" db="EMBL/GenBank/DDBJ databases">
        <title>Sequencing of cultivated peanut Arachis hypogaea provides insights into genome evolution and oil improvement.</title>
        <authorList>
            <person name="Chen X."/>
        </authorList>
    </citation>
    <scope>NUCLEOTIDE SEQUENCE [LARGE SCALE GENOMIC DNA]</scope>
    <source>
        <strain evidence="3">cv. Fuhuasheng</strain>
        <tissue evidence="2">Leaves</tissue>
    </source>
</reference>
<protein>
    <recommendedName>
        <fullName evidence="4">Myb/SANT-like domain-containing protein</fullName>
    </recommendedName>
</protein>
<dbReference type="EMBL" id="SDMP01000010">
    <property type="protein sequence ID" value="RYR34972.1"/>
    <property type="molecule type" value="Genomic_DNA"/>
</dbReference>
<accession>A0A445B8I3</accession>
<dbReference type="PANTHER" id="PTHR46250">
    <property type="entry name" value="MYB/SANT-LIKE DNA-BINDING DOMAIN PROTEIN-RELATED"/>
    <property type="match status" value="1"/>
</dbReference>
<evidence type="ECO:0000313" key="3">
    <source>
        <dbReference type="Proteomes" id="UP000289738"/>
    </source>
</evidence>
<dbReference type="Proteomes" id="UP000289738">
    <property type="component" value="Chromosome A10"/>
</dbReference>
<dbReference type="PANTHER" id="PTHR46250:SF18">
    <property type="entry name" value="MYB_SANT-LIKE DOMAIN-CONTAINING PROTEIN"/>
    <property type="match status" value="1"/>
</dbReference>
<gene>
    <name evidence="2" type="ORF">Ahy_A10g050044</name>
</gene>
<dbReference type="STRING" id="3818.A0A445B8I3"/>